<dbReference type="Pfam" id="PF04149">
    <property type="entry name" value="DUF397"/>
    <property type="match status" value="2"/>
</dbReference>
<gene>
    <name evidence="3" type="ORF">DVA86_32560</name>
</gene>
<feature type="domain" description="DUF397" evidence="2">
    <location>
        <begin position="11"/>
        <end position="33"/>
    </location>
</feature>
<keyword evidence="4" id="KW-1185">Reference proteome</keyword>
<dbReference type="EMBL" id="CP031320">
    <property type="protein sequence ID" value="AXK36605.1"/>
    <property type="molecule type" value="Genomic_DNA"/>
</dbReference>
<dbReference type="AlphaFoldDB" id="A0A345XY89"/>
<feature type="compositionally biased region" description="Polar residues" evidence="1">
    <location>
        <begin position="7"/>
        <end position="20"/>
    </location>
</feature>
<feature type="region of interest" description="Disordered" evidence="1">
    <location>
        <begin position="1"/>
        <end position="20"/>
    </location>
</feature>
<accession>A0A345XY89</accession>
<organism evidence="3 4">
    <name type="scientific">Streptomyces armeniacus</name>
    <dbReference type="NCBI Taxonomy" id="83291"/>
    <lineage>
        <taxon>Bacteria</taxon>
        <taxon>Bacillati</taxon>
        <taxon>Actinomycetota</taxon>
        <taxon>Actinomycetes</taxon>
        <taxon>Kitasatosporales</taxon>
        <taxon>Streptomycetaceae</taxon>
        <taxon>Streptomyces</taxon>
    </lineage>
</organism>
<dbReference type="InterPro" id="IPR007278">
    <property type="entry name" value="DUF397"/>
</dbReference>
<evidence type="ECO:0000313" key="3">
    <source>
        <dbReference type="EMBL" id="AXK36605.1"/>
    </source>
</evidence>
<sequence length="88" mass="9374">MTHIPRQANSRWRKSSYSTNDNGACVECATLGAAAWRKSSYSTNDNGDCVEIAELSAAVAIRDSKNPGGPHLTVSIEAFAAFVRETAA</sequence>
<dbReference type="KEGG" id="sarm:DVA86_32560"/>
<evidence type="ECO:0000313" key="4">
    <source>
        <dbReference type="Proteomes" id="UP000254425"/>
    </source>
</evidence>
<reference evidence="3 4" key="1">
    <citation type="submission" date="2018-07" db="EMBL/GenBank/DDBJ databases">
        <title>Draft genome of the type strain Streptomyces armeniacus ATCC 15676.</title>
        <authorList>
            <person name="Labana P."/>
            <person name="Gosse J.T."/>
            <person name="Boddy C.N."/>
        </authorList>
    </citation>
    <scope>NUCLEOTIDE SEQUENCE [LARGE SCALE GENOMIC DNA]</scope>
    <source>
        <strain evidence="3 4">ATCC 15676</strain>
    </source>
</reference>
<evidence type="ECO:0000256" key="1">
    <source>
        <dbReference type="SAM" id="MobiDB-lite"/>
    </source>
</evidence>
<evidence type="ECO:0000259" key="2">
    <source>
        <dbReference type="Pfam" id="PF04149"/>
    </source>
</evidence>
<protein>
    <submittedName>
        <fullName evidence="3">DUF397 domain-containing protein</fullName>
    </submittedName>
</protein>
<feature type="domain" description="DUF397" evidence="2">
    <location>
        <begin position="34"/>
        <end position="85"/>
    </location>
</feature>
<dbReference type="RefSeq" id="WP_208883628.1">
    <property type="nucleotide sequence ID" value="NZ_CP031320.1"/>
</dbReference>
<dbReference type="Proteomes" id="UP000254425">
    <property type="component" value="Chromosome"/>
</dbReference>
<name>A0A345XY89_9ACTN</name>
<proteinExistence type="predicted"/>